<keyword evidence="1" id="KW-0813">Transport</keyword>
<dbReference type="CDD" id="cd03293">
    <property type="entry name" value="ABC_NrtD_SsuB_transporters"/>
    <property type="match status" value="1"/>
</dbReference>
<dbReference type="InterPro" id="IPR050166">
    <property type="entry name" value="ABC_transporter_ATP-bind"/>
</dbReference>
<evidence type="ECO:0000256" key="2">
    <source>
        <dbReference type="ARBA" id="ARBA00022475"/>
    </source>
</evidence>
<dbReference type="PANTHER" id="PTHR42788:SF18">
    <property type="entry name" value="TAURINE IMPORT ATP-BINDING PROTEIN TAUB"/>
    <property type="match status" value="1"/>
</dbReference>
<keyword evidence="3" id="KW-0997">Cell inner membrane</keyword>
<evidence type="ECO:0000256" key="5">
    <source>
        <dbReference type="ARBA" id="ARBA00022840"/>
    </source>
</evidence>
<accession>A0A430B5A5</accession>
<evidence type="ECO:0000313" key="9">
    <source>
        <dbReference type="EMBL" id="RSU15540.1"/>
    </source>
</evidence>
<keyword evidence="5 9" id="KW-0067">ATP-binding</keyword>
<protein>
    <submittedName>
        <fullName evidence="9">ABC transporter ATP-binding protein</fullName>
    </submittedName>
</protein>
<dbReference type="Gene3D" id="3.40.50.300">
    <property type="entry name" value="P-loop containing nucleotide triphosphate hydrolases"/>
    <property type="match status" value="1"/>
</dbReference>
<dbReference type="InterPro" id="IPR017871">
    <property type="entry name" value="ABC_transporter-like_CS"/>
</dbReference>
<evidence type="ECO:0000256" key="4">
    <source>
        <dbReference type="ARBA" id="ARBA00022741"/>
    </source>
</evidence>
<keyword evidence="7" id="KW-0472">Membrane</keyword>
<dbReference type="GO" id="GO:0016887">
    <property type="term" value="F:ATP hydrolysis activity"/>
    <property type="evidence" value="ECO:0007669"/>
    <property type="project" value="InterPro"/>
</dbReference>
<feature type="domain" description="ABC transporter" evidence="8">
    <location>
        <begin position="10"/>
        <end position="241"/>
    </location>
</feature>
<dbReference type="EMBL" id="NGKA01000001">
    <property type="protein sequence ID" value="RSU15540.1"/>
    <property type="molecule type" value="Genomic_DNA"/>
</dbReference>
<dbReference type="Pfam" id="PF00005">
    <property type="entry name" value="ABC_tran"/>
    <property type="match status" value="1"/>
</dbReference>
<sequence length="260" mass="29611">MTNSTHDEMIVVKNVNHQFKKQAEDLPVLKNINLKIAKNEFVCVIGPSGSGKSTLLKILAGYLIPSSGSCEMHGKKIIAPDVTRGVVFQSPTLYPWLTVRRNIEYGPRIRKEDATVIREKSQAYIEKVGLADFEESHTYELSGGMKQRVALARTLINEPELILMDEPFSALDAITRMSMQTLIRNLWQDSQQTIFLITHDIEEALKLGTRIIVMSKRPGQIEVDKKIDFSRKILSDPSYLLEEDQEFHEHKIEFSKLLSK</sequence>
<evidence type="ECO:0000256" key="1">
    <source>
        <dbReference type="ARBA" id="ARBA00022448"/>
    </source>
</evidence>
<dbReference type="InterPro" id="IPR003439">
    <property type="entry name" value="ABC_transporter-like_ATP-bd"/>
</dbReference>
<dbReference type="InterPro" id="IPR003593">
    <property type="entry name" value="AAA+_ATPase"/>
</dbReference>
<proteinExistence type="predicted"/>
<dbReference type="PROSITE" id="PS00211">
    <property type="entry name" value="ABC_TRANSPORTER_1"/>
    <property type="match status" value="1"/>
</dbReference>
<dbReference type="AlphaFoldDB" id="A0A430B5A5"/>
<comment type="caution">
    <text evidence="9">The sequence shown here is derived from an EMBL/GenBank/DDBJ whole genome shotgun (WGS) entry which is preliminary data.</text>
</comment>
<keyword evidence="2" id="KW-1003">Cell membrane</keyword>
<keyword evidence="10" id="KW-1185">Reference proteome</keyword>
<name>A0A430B5A5_9ENTE</name>
<keyword evidence="4" id="KW-0547">Nucleotide-binding</keyword>
<dbReference type="SMART" id="SM00382">
    <property type="entry name" value="AAA"/>
    <property type="match status" value="1"/>
</dbReference>
<evidence type="ECO:0000256" key="7">
    <source>
        <dbReference type="ARBA" id="ARBA00023136"/>
    </source>
</evidence>
<dbReference type="GO" id="GO:0005524">
    <property type="term" value="F:ATP binding"/>
    <property type="evidence" value="ECO:0007669"/>
    <property type="project" value="UniProtKB-KW"/>
</dbReference>
<dbReference type="Proteomes" id="UP000287605">
    <property type="component" value="Unassembled WGS sequence"/>
</dbReference>
<dbReference type="InterPro" id="IPR027417">
    <property type="entry name" value="P-loop_NTPase"/>
</dbReference>
<gene>
    <name evidence="9" type="ORF">CBF29_00230</name>
</gene>
<dbReference type="RefSeq" id="WP_126806037.1">
    <property type="nucleotide sequence ID" value="NZ_NGKA01000001.1"/>
</dbReference>
<dbReference type="OrthoDB" id="9802264at2"/>
<keyword evidence="6" id="KW-1278">Translocase</keyword>
<evidence type="ECO:0000313" key="10">
    <source>
        <dbReference type="Proteomes" id="UP000287605"/>
    </source>
</evidence>
<organism evidence="9 10">
    <name type="scientific">Vagococcus elongatus</name>
    <dbReference type="NCBI Taxonomy" id="180344"/>
    <lineage>
        <taxon>Bacteria</taxon>
        <taxon>Bacillati</taxon>
        <taxon>Bacillota</taxon>
        <taxon>Bacilli</taxon>
        <taxon>Lactobacillales</taxon>
        <taxon>Enterococcaceae</taxon>
        <taxon>Vagococcus</taxon>
    </lineage>
</organism>
<evidence type="ECO:0000256" key="3">
    <source>
        <dbReference type="ARBA" id="ARBA00022519"/>
    </source>
</evidence>
<dbReference type="PANTHER" id="PTHR42788">
    <property type="entry name" value="TAURINE IMPORT ATP-BINDING PROTEIN-RELATED"/>
    <property type="match status" value="1"/>
</dbReference>
<dbReference type="PROSITE" id="PS50893">
    <property type="entry name" value="ABC_TRANSPORTER_2"/>
    <property type="match status" value="1"/>
</dbReference>
<reference evidence="9 10" key="1">
    <citation type="submission" date="2017-05" db="EMBL/GenBank/DDBJ databases">
        <title>Vagococcus spp. assemblies.</title>
        <authorList>
            <person name="Gulvik C.A."/>
        </authorList>
    </citation>
    <scope>NUCLEOTIDE SEQUENCE [LARGE SCALE GENOMIC DNA]</scope>
    <source>
        <strain evidence="9 10">CCUG 51432</strain>
    </source>
</reference>
<evidence type="ECO:0000256" key="6">
    <source>
        <dbReference type="ARBA" id="ARBA00022967"/>
    </source>
</evidence>
<dbReference type="SUPFAM" id="SSF52540">
    <property type="entry name" value="P-loop containing nucleoside triphosphate hydrolases"/>
    <property type="match status" value="1"/>
</dbReference>
<evidence type="ECO:0000259" key="8">
    <source>
        <dbReference type="PROSITE" id="PS50893"/>
    </source>
</evidence>